<dbReference type="GO" id="GO:0071949">
    <property type="term" value="F:FAD binding"/>
    <property type="evidence" value="ECO:0007669"/>
    <property type="project" value="InterPro"/>
</dbReference>
<dbReference type="SUPFAM" id="SSF54373">
    <property type="entry name" value="FAD-linked reductases, C-terminal domain"/>
    <property type="match status" value="1"/>
</dbReference>
<dbReference type="AlphaFoldDB" id="A0A2W5WPS7"/>
<evidence type="ECO:0000256" key="1">
    <source>
        <dbReference type="ARBA" id="ARBA00023002"/>
    </source>
</evidence>
<protein>
    <submittedName>
        <fullName evidence="4">Salicylate 1-monooxygenase</fullName>
    </submittedName>
</protein>
<organism evidence="4 5">
    <name type="scientific">Caulobacter segnis</name>
    <dbReference type="NCBI Taxonomy" id="88688"/>
    <lineage>
        <taxon>Bacteria</taxon>
        <taxon>Pseudomonadati</taxon>
        <taxon>Pseudomonadota</taxon>
        <taxon>Alphaproteobacteria</taxon>
        <taxon>Caulobacterales</taxon>
        <taxon>Caulobacteraceae</taxon>
        <taxon>Caulobacter</taxon>
    </lineage>
</organism>
<dbReference type="Pfam" id="PF01494">
    <property type="entry name" value="FAD_binding_3"/>
    <property type="match status" value="1"/>
</dbReference>
<accession>A0A2W5WPS7</accession>
<keyword evidence="2 4" id="KW-0503">Monooxygenase</keyword>
<evidence type="ECO:0000313" key="5">
    <source>
        <dbReference type="Proteomes" id="UP000249393"/>
    </source>
</evidence>
<dbReference type="SUPFAM" id="SSF51905">
    <property type="entry name" value="FAD/NAD(P)-binding domain"/>
    <property type="match status" value="1"/>
</dbReference>
<proteinExistence type="predicted"/>
<dbReference type="Gene3D" id="3.50.50.60">
    <property type="entry name" value="FAD/NAD(P)-binding domain"/>
    <property type="match status" value="1"/>
</dbReference>
<gene>
    <name evidence="4" type="ORF">DI526_04735</name>
</gene>
<keyword evidence="1" id="KW-0560">Oxidoreductase</keyword>
<feature type="domain" description="FAD-binding" evidence="3">
    <location>
        <begin position="7"/>
        <end position="343"/>
    </location>
</feature>
<dbReference type="Proteomes" id="UP000249393">
    <property type="component" value="Unassembled WGS sequence"/>
</dbReference>
<dbReference type="RefSeq" id="WP_304274741.1">
    <property type="nucleotide sequence ID" value="NZ_QFQZ01000009.1"/>
</dbReference>
<name>A0A2W5WPS7_9CAUL</name>
<dbReference type="GO" id="GO:0004497">
    <property type="term" value="F:monooxygenase activity"/>
    <property type="evidence" value="ECO:0007669"/>
    <property type="project" value="UniProtKB-KW"/>
</dbReference>
<evidence type="ECO:0000313" key="4">
    <source>
        <dbReference type="EMBL" id="PZR36078.1"/>
    </source>
</evidence>
<dbReference type="PANTHER" id="PTHR13789">
    <property type="entry name" value="MONOOXYGENASE"/>
    <property type="match status" value="1"/>
</dbReference>
<dbReference type="InterPro" id="IPR050493">
    <property type="entry name" value="FAD-dep_Monooxygenase_BioMet"/>
</dbReference>
<dbReference type="PANTHER" id="PTHR13789:SF309">
    <property type="entry name" value="PUTATIVE (AFU_ORTHOLOGUE AFUA_6G14510)-RELATED"/>
    <property type="match status" value="1"/>
</dbReference>
<dbReference type="InterPro" id="IPR002938">
    <property type="entry name" value="FAD-bd"/>
</dbReference>
<comment type="caution">
    <text evidence="4">The sequence shown here is derived from an EMBL/GenBank/DDBJ whole genome shotgun (WGS) entry which is preliminary data.</text>
</comment>
<evidence type="ECO:0000259" key="3">
    <source>
        <dbReference type="Pfam" id="PF01494"/>
    </source>
</evidence>
<dbReference type="EMBL" id="QFQZ01000009">
    <property type="protein sequence ID" value="PZR36078.1"/>
    <property type="molecule type" value="Genomic_DNA"/>
</dbReference>
<sequence length="388" mass="42135">MNPKPSIVIIGGGIGGLSAGVGLARAGYSVDIFEAAPAWADIGAGVTLAPNAMKGFQFLGLGDAVAKAGVEPKAQTIRHWQDNRLLFQFERGDEARQKYGAPYVYIHRADLHTILVKAAQDAGARLHIGRRVERVGPVEGGAELVLEDGETFRADLLIGADGVKSVVRKLFEEAKPHFTGHVCYRALIPVTPTVEDLAKNPGMHIGPSRMMVRYPVRNSEILNLVFFIRQAGWEDDGWTIPATKAELSAAFEGWCPDIHTMIAQIDESRLYKWAINARKPLPTWRVGDHITLLGDAAHAMTPFLGQGAAAGIEDAVVLVRALDASSSLDEALTRYEKARHERASFIQLESNANADRMQGQETDTFGLGGLKNEETLGLFDYDAATVEI</sequence>
<reference evidence="4 5" key="1">
    <citation type="submission" date="2017-08" db="EMBL/GenBank/DDBJ databases">
        <title>Infants hospitalized years apart are colonized by the same room-sourced microbial strains.</title>
        <authorList>
            <person name="Brooks B."/>
            <person name="Olm M.R."/>
            <person name="Firek B.A."/>
            <person name="Baker R."/>
            <person name="Thomas B.C."/>
            <person name="Morowitz M.J."/>
            <person name="Banfield J.F."/>
        </authorList>
    </citation>
    <scope>NUCLEOTIDE SEQUENCE [LARGE SCALE GENOMIC DNA]</scope>
    <source>
        <strain evidence="4">S2_003_000_R2_4</strain>
    </source>
</reference>
<dbReference type="PRINTS" id="PR00420">
    <property type="entry name" value="RNGMNOXGNASE"/>
</dbReference>
<dbReference type="InterPro" id="IPR036188">
    <property type="entry name" value="FAD/NAD-bd_sf"/>
</dbReference>
<evidence type="ECO:0000256" key="2">
    <source>
        <dbReference type="ARBA" id="ARBA00023033"/>
    </source>
</evidence>